<dbReference type="GO" id="GO:0032981">
    <property type="term" value="P:mitochondrial respiratory chain complex I assembly"/>
    <property type="evidence" value="ECO:0007669"/>
    <property type="project" value="TreeGrafter"/>
</dbReference>
<organism evidence="2 3">
    <name type="scientific">Jaminaea rosea</name>
    <dbReference type="NCBI Taxonomy" id="1569628"/>
    <lineage>
        <taxon>Eukaryota</taxon>
        <taxon>Fungi</taxon>
        <taxon>Dikarya</taxon>
        <taxon>Basidiomycota</taxon>
        <taxon>Ustilaginomycotina</taxon>
        <taxon>Exobasidiomycetes</taxon>
        <taxon>Microstromatales</taxon>
        <taxon>Microstromatales incertae sedis</taxon>
        <taxon>Jaminaea</taxon>
    </lineage>
</organism>
<feature type="non-terminal residue" evidence="2">
    <location>
        <position position="132"/>
    </location>
</feature>
<dbReference type="Pfam" id="PF05071">
    <property type="entry name" value="NDUFA12"/>
    <property type="match status" value="1"/>
</dbReference>
<evidence type="ECO:0000256" key="1">
    <source>
        <dbReference type="ARBA" id="ARBA00007355"/>
    </source>
</evidence>
<comment type="similarity">
    <text evidence="1">Belongs to the complex I NDUFA12 subunit family.</text>
</comment>
<reference evidence="2 3" key="1">
    <citation type="journal article" date="2018" name="Mol. Biol. Evol.">
        <title>Broad Genomic Sampling Reveals a Smut Pathogenic Ancestry of the Fungal Clade Ustilaginomycotina.</title>
        <authorList>
            <person name="Kijpornyongpan T."/>
            <person name="Mondo S.J."/>
            <person name="Barry K."/>
            <person name="Sandor L."/>
            <person name="Lee J."/>
            <person name="Lipzen A."/>
            <person name="Pangilinan J."/>
            <person name="LaButti K."/>
            <person name="Hainaut M."/>
            <person name="Henrissat B."/>
            <person name="Grigoriev I.V."/>
            <person name="Spatafora J.W."/>
            <person name="Aime M.C."/>
        </authorList>
    </citation>
    <scope>NUCLEOTIDE SEQUENCE [LARGE SCALE GENOMIC DNA]</scope>
    <source>
        <strain evidence="2 3">MCA 5214</strain>
    </source>
</reference>
<accession>A0A316UGS7</accession>
<evidence type="ECO:0000313" key="2">
    <source>
        <dbReference type="EMBL" id="PWN24527.1"/>
    </source>
</evidence>
<proteinExistence type="inferred from homology"/>
<dbReference type="GO" id="GO:0045271">
    <property type="term" value="C:respiratory chain complex I"/>
    <property type="evidence" value="ECO:0007669"/>
    <property type="project" value="InterPro"/>
</dbReference>
<dbReference type="EMBL" id="KZ819680">
    <property type="protein sequence ID" value="PWN24527.1"/>
    <property type="molecule type" value="Genomic_DNA"/>
</dbReference>
<evidence type="ECO:0000313" key="3">
    <source>
        <dbReference type="Proteomes" id="UP000245884"/>
    </source>
</evidence>
<name>A0A316UGS7_9BASI</name>
<dbReference type="GeneID" id="37026453"/>
<dbReference type="AlphaFoldDB" id="A0A316UGS7"/>
<dbReference type="OrthoDB" id="10255576at2759"/>
<dbReference type="GO" id="GO:0005739">
    <property type="term" value="C:mitochondrion"/>
    <property type="evidence" value="ECO:0007669"/>
    <property type="project" value="TreeGrafter"/>
</dbReference>
<dbReference type="PANTHER" id="PTHR32470:SF2">
    <property type="entry name" value="NADH DEHYDROGENASE [UBIQUINONE] 1 ALPHA SUBCOMPLEX ASSEMBLY FACTOR 2"/>
    <property type="match status" value="1"/>
</dbReference>
<evidence type="ECO:0008006" key="4">
    <source>
        <dbReference type="Google" id="ProtNLM"/>
    </source>
</evidence>
<dbReference type="InterPro" id="IPR007763">
    <property type="entry name" value="NDUFA12"/>
</dbReference>
<dbReference type="Proteomes" id="UP000245884">
    <property type="component" value="Unassembled WGS sequence"/>
</dbReference>
<sequence length="132" mass="15037">MVLARLLRSVGSYLAGGPNRFLAGRDLAGNAYYEYPPSHQPTSSSRHATRSRRVVKYAVERPIEEYAGSGGDAEQLPVQWKMWLRHTRADAPSLGELQEDMGRMERLKVLVEEIAERDRKEKIEAGQRRERA</sequence>
<dbReference type="RefSeq" id="XP_025359139.1">
    <property type="nucleotide sequence ID" value="XM_025504630.1"/>
</dbReference>
<dbReference type="STRING" id="1569628.A0A316UGS7"/>
<gene>
    <name evidence="2" type="ORF">BDZ90DRAFT_224698</name>
</gene>
<protein>
    <recommendedName>
        <fullName evidence="4">NADH dehydrogenase [ubiquinone] 1 alpha subcomplex subunit</fullName>
    </recommendedName>
</protein>
<dbReference type="PANTHER" id="PTHR32470">
    <property type="entry name" value="ADH DEHYDROGENASE [UBIQUINONE] 1 ALPHA SUBCOMPLEX ASSEMBLY FACTOR 2"/>
    <property type="match status" value="1"/>
</dbReference>
<dbReference type="InterPro" id="IPR052618">
    <property type="entry name" value="ComplexI_NDUFA12"/>
</dbReference>
<keyword evidence="3" id="KW-1185">Reference proteome</keyword>